<feature type="region of interest" description="Disordered" evidence="2">
    <location>
        <begin position="450"/>
        <end position="474"/>
    </location>
</feature>
<gene>
    <name evidence="3" type="ORF">PACTADRAFT_85748</name>
</gene>
<accession>A0A1E4TVL4</accession>
<proteinExistence type="predicted"/>
<keyword evidence="4" id="KW-1185">Reference proteome</keyword>
<evidence type="ECO:0000313" key="4">
    <source>
        <dbReference type="Proteomes" id="UP000094236"/>
    </source>
</evidence>
<name>A0A1E4TVL4_PACTA</name>
<organism evidence="3 4">
    <name type="scientific">Pachysolen tannophilus NRRL Y-2460</name>
    <dbReference type="NCBI Taxonomy" id="669874"/>
    <lineage>
        <taxon>Eukaryota</taxon>
        <taxon>Fungi</taxon>
        <taxon>Dikarya</taxon>
        <taxon>Ascomycota</taxon>
        <taxon>Saccharomycotina</taxon>
        <taxon>Pichiomycetes</taxon>
        <taxon>Pachysolenaceae</taxon>
        <taxon>Pachysolen</taxon>
    </lineage>
</organism>
<evidence type="ECO:0000256" key="2">
    <source>
        <dbReference type="SAM" id="MobiDB-lite"/>
    </source>
</evidence>
<feature type="compositionally biased region" description="Acidic residues" evidence="2">
    <location>
        <begin position="255"/>
        <end position="264"/>
    </location>
</feature>
<feature type="region of interest" description="Disordered" evidence="2">
    <location>
        <begin position="254"/>
        <end position="276"/>
    </location>
</feature>
<dbReference type="OrthoDB" id="3997781at2759"/>
<protein>
    <submittedName>
        <fullName evidence="3">Uncharacterized protein</fullName>
    </submittedName>
</protein>
<dbReference type="EMBL" id="KV454014">
    <property type="protein sequence ID" value="ODV95698.1"/>
    <property type="molecule type" value="Genomic_DNA"/>
</dbReference>
<reference evidence="4" key="1">
    <citation type="submission" date="2016-05" db="EMBL/GenBank/DDBJ databases">
        <title>Comparative genomics of biotechnologically important yeasts.</title>
        <authorList>
            <consortium name="DOE Joint Genome Institute"/>
            <person name="Riley R."/>
            <person name="Haridas S."/>
            <person name="Wolfe K.H."/>
            <person name="Lopes M.R."/>
            <person name="Hittinger C.T."/>
            <person name="Goker M."/>
            <person name="Salamov A."/>
            <person name="Wisecaver J."/>
            <person name="Long T.M."/>
            <person name="Aerts A.L."/>
            <person name="Barry K."/>
            <person name="Choi C."/>
            <person name="Clum A."/>
            <person name="Coughlan A.Y."/>
            <person name="Deshpande S."/>
            <person name="Douglass A.P."/>
            <person name="Hanson S.J."/>
            <person name="Klenk H.-P."/>
            <person name="Labutti K."/>
            <person name="Lapidus A."/>
            <person name="Lindquist E."/>
            <person name="Lipzen A."/>
            <person name="Meier-Kolthoff J.P."/>
            <person name="Ohm R.A."/>
            <person name="Otillar R.P."/>
            <person name="Pangilinan J."/>
            <person name="Peng Y."/>
            <person name="Rokas A."/>
            <person name="Rosa C.A."/>
            <person name="Scheuner C."/>
            <person name="Sibirny A.A."/>
            <person name="Slot J.C."/>
            <person name="Stielow J.B."/>
            <person name="Sun H."/>
            <person name="Kurtzman C.P."/>
            <person name="Blackwell M."/>
            <person name="Grigoriev I.V."/>
            <person name="Jeffries T.W."/>
        </authorList>
    </citation>
    <scope>NUCLEOTIDE SEQUENCE [LARGE SCALE GENOMIC DNA]</scope>
    <source>
        <strain evidence="4">NRRL Y-2460</strain>
    </source>
</reference>
<dbReference type="AlphaFoldDB" id="A0A1E4TVL4"/>
<evidence type="ECO:0000313" key="3">
    <source>
        <dbReference type="EMBL" id="ODV95698.1"/>
    </source>
</evidence>
<feature type="compositionally biased region" description="Low complexity" evidence="2">
    <location>
        <begin position="452"/>
        <end position="470"/>
    </location>
</feature>
<dbReference type="STRING" id="669874.A0A1E4TVL4"/>
<sequence>MSTHLYEENISDLSVLTPIKRKFNTSPPLLDKIINNDQVQDLKFDLNVLKSEYADLMVKNSHFLKEQQILENDLLLKEKELLNRSKKINELISENKNLEKKLKDEIEAGEKEYANWNSMRSYYEQKINNLNRMLKEQDISRKEFEINNNIAGNSSFNIKNGNDTSGPEETIKTLTKKLKILERDHELEKTSKMLIIDEFELLKQKFLELEMKCQLLESNRDRLMLTDMDLNQDPNDSIGSVSSYGSNEVEKFILDNDDDNDDNSNSDNNSDNDNCKGQIIQTNNILDSFNDADHITLNSPITLADELSATVGASAKTELYASNNLQPQELIKLEFQIRSLQLQNEKLHSYIGFLLQQNSINSLSTNDQALTKADNIEYSDEKLISSAKRNLSSKRILRSVSAMPINLEISSSRHSKQQKNSLEYPYATPSPNEWHFNYFNSSTNCGNERLFSSSSTSSSASSSSTSTTVSDHATDEEMSMFLGADYCRNDQQQWPPRLHNICSTANLKKLHYAKSRSSLNSKKKEKSDGDIFLNDDKDTVDQASEKTNNITKERLSQKKLSTITEEIKSLSKKKSELLMCSVSSPLSSSRSKRTTFELIRTDNMIMQKERIILNLIDDLNSCRMCRNHLFFSCHCSLMHKAELFAHSVLFPNGFLDEVEDVNEEVNLDIE</sequence>
<feature type="coiled-coil region" evidence="1">
    <location>
        <begin position="81"/>
        <end position="147"/>
    </location>
</feature>
<keyword evidence="1" id="KW-0175">Coiled coil</keyword>
<evidence type="ECO:0000256" key="1">
    <source>
        <dbReference type="SAM" id="Coils"/>
    </source>
</evidence>
<dbReference type="Proteomes" id="UP000094236">
    <property type="component" value="Unassembled WGS sequence"/>
</dbReference>